<gene>
    <name evidence="2" type="ORF">LTR36_006031</name>
</gene>
<dbReference type="AlphaFoldDB" id="A0AAV9JD35"/>
<comment type="caution">
    <text evidence="2">The sequence shown here is derived from an EMBL/GenBank/DDBJ whole genome shotgun (WGS) entry which is preliminary data.</text>
</comment>
<evidence type="ECO:0000313" key="3">
    <source>
        <dbReference type="Proteomes" id="UP001324427"/>
    </source>
</evidence>
<evidence type="ECO:0000256" key="1">
    <source>
        <dbReference type="SAM" id="MobiDB-lite"/>
    </source>
</evidence>
<reference evidence="2 3" key="1">
    <citation type="submission" date="2021-11" db="EMBL/GenBank/DDBJ databases">
        <title>Black yeast isolated from Biological Soil Crust.</title>
        <authorList>
            <person name="Kurbessoian T."/>
        </authorList>
    </citation>
    <scope>NUCLEOTIDE SEQUENCE [LARGE SCALE GENOMIC DNA]</scope>
    <source>
        <strain evidence="2 3">CCFEE 5522</strain>
    </source>
</reference>
<proteinExistence type="predicted"/>
<accession>A0AAV9JD35</accession>
<protein>
    <submittedName>
        <fullName evidence="2">Uncharacterized protein</fullName>
    </submittedName>
</protein>
<sequence>MHKPSTLTAGYFDGMGLLISTGDSFQTIAKALPGFKQVEYADRFLTGMDTIWGGGGGRVDFPAALFTRLEQRSFIQRWCIHVWMFWTSPSARPTGTNDQSPSGISEGKLKQSQALTPGKTEVIATNACSFDPNLSDGGTIAGNAVEVIMDFVRATMQTEQIWTRNTERRSGGRHG</sequence>
<organism evidence="2 3">
    <name type="scientific">Oleoguttula mirabilis</name>
    <dbReference type="NCBI Taxonomy" id="1507867"/>
    <lineage>
        <taxon>Eukaryota</taxon>
        <taxon>Fungi</taxon>
        <taxon>Dikarya</taxon>
        <taxon>Ascomycota</taxon>
        <taxon>Pezizomycotina</taxon>
        <taxon>Dothideomycetes</taxon>
        <taxon>Dothideomycetidae</taxon>
        <taxon>Mycosphaerellales</taxon>
        <taxon>Teratosphaeriaceae</taxon>
        <taxon>Oleoguttula</taxon>
    </lineage>
</organism>
<dbReference type="EMBL" id="JAVFHQ010000036">
    <property type="protein sequence ID" value="KAK4543033.1"/>
    <property type="molecule type" value="Genomic_DNA"/>
</dbReference>
<feature type="region of interest" description="Disordered" evidence="1">
    <location>
        <begin position="91"/>
        <end position="116"/>
    </location>
</feature>
<feature type="compositionally biased region" description="Polar residues" evidence="1">
    <location>
        <begin position="91"/>
        <end position="103"/>
    </location>
</feature>
<name>A0AAV9JD35_9PEZI</name>
<dbReference type="Proteomes" id="UP001324427">
    <property type="component" value="Unassembled WGS sequence"/>
</dbReference>
<keyword evidence="3" id="KW-1185">Reference proteome</keyword>
<evidence type="ECO:0000313" key="2">
    <source>
        <dbReference type="EMBL" id="KAK4543033.1"/>
    </source>
</evidence>